<dbReference type="Proteomes" id="UP000253805">
    <property type="component" value="Unassembled WGS sequence"/>
</dbReference>
<dbReference type="InterPro" id="IPR032466">
    <property type="entry name" value="Metal_Hydrolase"/>
</dbReference>
<dbReference type="SUPFAM" id="SSF51338">
    <property type="entry name" value="Composite domain of metallo-dependent hydrolases"/>
    <property type="match status" value="1"/>
</dbReference>
<dbReference type="InterPro" id="IPR050287">
    <property type="entry name" value="MTA/SAH_deaminase"/>
</dbReference>
<keyword evidence="3" id="KW-0862">Zinc</keyword>
<dbReference type="GO" id="GO:0016810">
    <property type="term" value="F:hydrolase activity, acting on carbon-nitrogen (but not peptide) bonds"/>
    <property type="evidence" value="ECO:0007669"/>
    <property type="project" value="InterPro"/>
</dbReference>
<dbReference type="PANTHER" id="PTHR43794">
    <property type="entry name" value="AMINOHYDROLASE SSNA-RELATED"/>
    <property type="match status" value="1"/>
</dbReference>
<reference evidence="6 7" key="1">
    <citation type="journal article" date="2018" name="Elife">
        <title>Discovery and characterization of a prevalent human gut bacterial enzyme sufficient for the inactivation of a family of plant toxins.</title>
        <authorList>
            <person name="Koppel N."/>
            <person name="Bisanz J.E."/>
            <person name="Pandelia M.E."/>
            <person name="Turnbaugh P.J."/>
            <person name="Balskus E.P."/>
        </authorList>
    </citation>
    <scope>NUCLEOTIDE SEQUENCE [LARGE SCALE GENOMIC DNA]</scope>
    <source>
        <strain evidence="6 7">OB21 GAM 11</strain>
    </source>
</reference>
<evidence type="ECO:0000259" key="4">
    <source>
        <dbReference type="Pfam" id="PF01979"/>
    </source>
</evidence>
<dbReference type="RefSeq" id="WP_114548782.1">
    <property type="nucleotide sequence ID" value="NZ_PPUT01000009.1"/>
</dbReference>
<dbReference type="InterPro" id="IPR054418">
    <property type="entry name" value="MQNX/HUTI_composite_N"/>
</dbReference>
<dbReference type="GO" id="GO:0046872">
    <property type="term" value="F:metal ion binding"/>
    <property type="evidence" value="ECO:0007669"/>
    <property type="project" value="UniProtKB-KW"/>
</dbReference>
<keyword evidence="1" id="KW-0479">Metal-binding</keyword>
<evidence type="ECO:0000313" key="7">
    <source>
        <dbReference type="Proteomes" id="UP000253805"/>
    </source>
</evidence>
<gene>
    <name evidence="6" type="ORF">C1850_04665</name>
</gene>
<evidence type="ECO:0000259" key="5">
    <source>
        <dbReference type="Pfam" id="PF22039"/>
    </source>
</evidence>
<dbReference type="AlphaFoldDB" id="A0A369P2F1"/>
<protein>
    <submittedName>
        <fullName evidence="6">Amidohydrolase</fullName>
    </submittedName>
</protein>
<dbReference type="Pfam" id="PF22039">
    <property type="entry name" value="HUTI_composite_bact"/>
    <property type="match status" value="1"/>
</dbReference>
<sequence>MLLCAQYILPVSSEPIIDGAVLVRDGVIRDIGKAEQLRLRYPEEEVVDQGLAAIMPGLVDLHTRLEQSVLRGVVNDAPYVQWLAEVAQKSGRMEASDWFDSAILGGLDALSSGITTVADITLTGASCTAVNKLGLRSVIYRQVGAMDKNRIDAAMQFAQKDILHWREEVDSDRVAIGIAAAPLFTNHPAMLSAISKFAQKEDLPVALWLAGSREESDFVRYGSSPFQVHGGDVKRGYVEIPPWLPTGVSPVRYALNWNAFDADNVMIVGAVYVDDEDLKKLRSHDVAVCVCPRASAQLGMGVAPLDEYIRAGLRVGLGTDSPAATESTDMLSEMRLGMLLQRAVNPGRFLDSHTMLEVATLGGARALGIADKVGSLEIGKCADMIAVDLSSSHQSFTTDPVAAVVNTCTTADVLMTMVDGNVLYEKNRWHVKVEVAKSIARVIEIRSKLRPEA</sequence>
<dbReference type="EMBL" id="PPUT01000009">
    <property type="protein sequence ID" value="RDC45415.1"/>
    <property type="molecule type" value="Genomic_DNA"/>
</dbReference>
<evidence type="ECO:0000256" key="1">
    <source>
        <dbReference type="ARBA" id="ARBA00022723"/>
    </source>
</evidence>
<dbReference type="SUPFAM" id="SSF51556">
    <property type="entry name" value="Metallo-dependent hydrolases"/>
    <property type="match status" value="1"/>
</dbReference>
<dbReference type="Gene3D" id="3.20.20.140">
    <property type="entry name" value="Metal-dependent hydrolases"/>
    <property type="match status" value="1"/>
</dbReference>
<organism evidence="6 7">
    <name type="scientific">Adlercreutzia equolifaciens subsp. celatus</name>
    <dbReference type="NCBI Taxonomy" id="394340"/>
    <lineage>
        <taxon>Bacteria</taxon>
        <taxon>Bacillati</taxon>
        <taxon>Actinomycetota</taxon>
        <taxon>Coriobacteriia</taxon>
        <taxon>Eggerthellales</taxon>
        <taxon>Eggerthellaceae</taxon>
        <taxon>Adlercreutzia</taxon>
    </lineage>
</organism>
<evidence type="ECO:0000256" key="3">
    <source>
        <dbReference type="ARBA" id="ARBA00022833"/>
    </source>
</evidence>
<dbReference type="InterPro" id="IPR011059">
    <property type="entry name" value="Metal-dep_hydrolase_composite"/>
</dbReference>
<dbReference type="Gene3D" id="2.30.40.10">
    <property type="entry name" value="Urease, subunit C, domain 1"/>
    <property type="match status" value="1"/>
</dbReference>
<comment type="caution">
    <text evidence="6">The sequence shown here is derived from an EMBL/GenBank/DDBJ whole genome shotgun (WGS) entry which is preliminary data.</text>
</comment>
<evidence type="ECO:0000256" key="2">
    <source>
        <dbReference type="ARBA" id="ARBA00022801"/>
    </source>
</evidence>
<feature type="domain" description="Aminodeoxyfutalosine deaminase/Imidazolonepropionase-like composite" evidence="5">
    <location>
        <begin position="19"/>
        <end position="43"/>
    </location>
</feature>
<keyword evidence="2 6" id="KW-0378">Hydrolase</keyword>
<dbReference type="PANTHER" id="PTHR43794:SF11">
    <property type="entry name" value="AMIDOHYDROLASE-RELATED DOMAIN-CONTAINING PROTEIN"/>
    <property type="match status" value="1"/>
</dbReference>
<evidence type="ECO:0000313" key="6">
    <source>
        <dbReference type="EMBL" id="RDC45415.1"/>
    </source>
</evidence>
<accession>A0A369P2F1</accession>
<dbReference type="InterPro" id="IPR006680">
    <property type="entry name" value="Amidohydro-rel"/>
</dbReference>
<proteinExistence type="predicted"/>
<feature type="domain" description="Amidohydrolase-related" evidence="4">
    <location>
        <begin position="54"/>
        <end position="422"/>
    </location>
</feature>
<dbReference type="Pfam" id="PF01979">
    <property type="entry name" value="Amidohydro_1"/>
    <property type="match status" value="1"/>
</dbReference>
<name>A0A369P2F1_9ACTN</name>